<feature type="compositionally biased region" description="Basic and acidic residues" evidence="1">
    <location>
        <begin position="81"/>
        <end position="93"/>
    </location>
</feature>
<feature type="region of interest" description="Disordered" evidence="1">
    <location>
        <begin position="71"/>
        <end position="93"/>
    </location>
</feature>
<keyword evidence="2" id="KW-0812">Transmembrane</keyword>
<organism evidence="3 4">
    <name type="scientific">Clostridium oryzae</name>
    <dbReference type="NCBI Taxonomy" id="1450648"/>
    <lineage>
        <taxon>Bacteria</taxon>
        <taxon>Bacillati</taxon>
        <taxon>Bacillota</taxon>
        <taxon>Clostridia</taxon>
        <taxon>Eubacteriales</taxon>
        <taxon>Clostridiaceae</taxon>
        <taxon>Clostridium</taxon>
    </lineage>
</organism>
<evidence type="ECO:0000256" key="1">
    <source>
        <dbReference type="SAM" id="MobiDB-lite"/>
    </source>
</evidence>
<comment type="caution">
    <text evidence="3">The sequence shown here is derived from an EMBL/GenBank/DDBJ whole genome shotgun (WGS) entry which is preliminary data.</text>
</comment>
<sequence length="93" mass="10809">MVLLLEILGVLFMLTMMLIMIWSFVIFNKAFGQLRYRNYLLEKINHSISLLGSKNVNCANEIAIEKTEIDHESDVPALQQRSDDESEYIKDNE</sequence>
<proteinExistence type="predicted"/>
<dbReference type="STRING" id="1450648.CLORY_07410"/>
<keyword evidence="4" id="KW-1185">Reference proteome</keyword>
<gene>
    <name evidence="3" type="ORF">CLORY_07410</name>
</gene>
<keyword evidence="2" id="KW-0472">Membrane</keyword>
<accession>A0A1V4IW44</accession>
<name>A0A1V4IW44_9CLOT</name>
<evidence type="ECO:0000256" key="2">
    <source>
        <dbReference type="SAM" id="Phobius"/>
    </source>
</evidence>
<dbReference type="Proteomes" id="UP000190080">
    <property type="component" value="Unassembled WGS sequence"/>
</dbReference>
<protein>
    <submittedName>
        <fullName evidence="3">Uncharacterized protein</fullName>
    </submittedName>
</protein>
<evidence type="ECO:0000313" key="4">
    <source>
        <dbReference type="Proteomes" id="UP000190080"/>
    </source>
</evidence>
<dbReference type="EMBL" id="MZGV01000005">
    <property type="protein sequence ID" value="OPJ64176.1"/>
    <property type="molecule type" value="Genomic_DNA"/>
</dbReference>
<feature type="transmembrane region" description="Helical" evidence="2">
    <location>
        <begin position="6"/>
        <end position="27"/>
    </location>
</feature>
<reference evidence="3 4" key="1">
    <citation type="submission" date="2017-03" db="EMBL/GenBank/DDBJ databases">
        <title>Genome sequence of Clostridium oryzae DSM 28571.</title>
        <authorList>
            <person name="Poehlein A."/>
            <person name="Daniel R."/>
        </authorList>
    </citation>
    <scope>NUCLEOTIDE SEQUENCE [LARGE SCALE GENOMIC DNA]</scope>
    <source>
        <strain evidence="3 4">DSM 28571</strain>
    </source>
</reference>
<dbReference type="AlphaFoldDB" id="A0A1V4IW44"/>
<evidence type="ECO:0000313" key="3">
    <source>
        <dbReference type="EMBL" id="OPJ64176.1"/>
    </source>
</evidence>
<keyword evidence="2" id="KW-1133">Transmembrane helix</keyword>
<dbReference type="RefSeq" id="WP_079422179.1">
    <property type="nucleotide sequence ID" value="NZ_MZGV01000005.1"/>
</dbReference>